<sequence>MAARGRPRDAGVEGRVLAAAMSEMRARGYDGMSVERIAERAGVAKTTLYRRWPSKAELVMAMIAQLTSAVAFDPTGDPRRDLTEFVAGIAGALDSIPTALVADLVAAAAREPRVGEGVRALWAERHAVVATAIGRFQDEGLMPAHADPRVVVDQLVGALYYRLLITGEPIDPAYVRALVHSTLGPEQS</sequence>
<dbReference type="Proteomes" id="UP000558997">
    <property type="component" value="Unassembled WGS sequence"/>
</dbReference>
<gene>
    <name evidence="6" type="ORF">HDA44_003479</name>
</gene>
<keyword evidence="3" id="KW-0804">Transcription</keyword>
<accession>A0A841DY24</accession>
<dbReference type="Gene3D" id="1.10.357.10">
    <property type="entry name" value="Tetracycline Repressor, domain 2"/>
    <property type="match status" value="1"/>
</dbReference>
<dbReference type="InterPro" id="IPR036271">
    <property type="entry name" value="Tet_transcr_reg_TetR-rel_C_sf"/>
</dbReference>
<dbReference type="PRINTS" id="PR00455">
    <property type="entry name" value="HTHTETR"/>
</dbReference>
<evidence type="ECO:0000313" key="7">
    <source>
        <dbReference type="Proteomes" id="UP000558997"/>
    </source>
</evidence>
<proteinExistence type="predicted"/>
<dbReference type="Pfam" id="PF16859">
    <property type="entry name" value="TetR_C_11"/>
    <property type="match status" value="1"/>
</dbReference>
<dbReference type="PROSITE" id="PS50977">
    <property type="entry name" value="HTH_TETR_2"/>
    <property type="match status" value="1"/>
</dbReference>
<name>A0A841DY24_9ACTN</name>
<dbReference type="InterPro" id="IPR011075">
    <property type="entry name" value="TetR_C"/>
</dbReference>
<feature type="domain" description="HTH tetR-type" evidence="5">
    <location>
        <begin position="10"/>
        <end position="70"/>
    </location>
</feature>
<dbReference type="GO" id="GO:0000976">
    <property type="term" value="F:transcription cis-regulatory region binding"/>
    <property type="evidence" value="ECO:0007669"/>
    <property type="project" value="TreeGrafter"/>
</dbReference>
<protein>
    <submittedName>
        <fullName evidence="6">AcrR family transcriptional regulator</fullName>
    </submittedName>
</protein>
<keyword evidence="1" id="KW-0805">Transcription regulation</keyword>
<evidence type="ECO:0000256" key="2">
    <source>
        <dbReference type="ARBA" id="ARBA00023125"/>
    </source>
</evidence>
<dbReference type="GO" id="GO:0003700">
    <property type="term" value="F:DNA-binding transcription factor activity"/>
    <property type="evidence" value="ECO:0007669"/>
    <property type="project" value="TreeGrafter"/>
</dbReference>
<dbReference type="SUPFAM" id="SSF46689">
    <property type="entry name" value="Homeodomain-like"/>
    <property type="match status" value="1"/>
</dbReference>
<evidence type="ECO:0000256" key="1">
    <source>
        <dbReference type="ARBA" id="ARBA00023015"/>
    </source>
</evidence>
<comment type="caution">
    <text evidence="6">The sequence shown here is derived from an EMBL/GenBank/DDBJ whole genome shotgun (WGS) entry which is preliminary data.</text>
</comment>
<dbReference type="Gene3D" id="1.10.10.60">
    <property type="entry name" value="Homeodomain-like"/>
    <property type="match status" value="1"/>
</dbReference>
<evidence type="ECO:0000256" key="4">
    <source>
        <dbReference type="PROSITE-ProRule" id="PRU00335"/>
    </source>
</evidence>
<evidence type="ECO:0000256" key="3">
    <source>
        <dbReference type="ARBA" id="ARBA00023163"/>
    </source>
</evidence>
<dbReference type="EMBL" id="JACHNF010000001">
    <property type="protein sequence ID" value="MBB5980138.1"/>
    <property type="molecule type" value="Genomic_DNA"/>
</dbReference>
<feature type="DNA-binding region" description="H-T-H motif" evidence="4">
    <location>
        <begin position="33"/>
        <end position="52"/>
    </location>
</feature>
<dbReference type="InterPro" id="IPR023772">
    <property type="entry name" value="DNA-bd_HTH_TetR-type_CS"/>
</dbReference>
<dbReference type="PROSITE" id="PS01081">
    <property type="entry name" value="HTH_TETR_1"/>
    <property type="match status" value="1"/>
</dbReference>
<dbReference type="InterPro" id="IPR001647">
    <property type="entry name" value="HTH_TetR"/>
</dbReference>
<keyword evidence="7" id="KW-1185">Reference proteome</keyword>
<evidence type="ECO:0000259" key="5">
    <source>
        <dbReference type="PROSITE" id="PS50977"/>
    </source>
</evidence>
<dbReference type="AlphaFoldDB" id="A0A841DY24"/>
<dbReference type="SUPFAM" id="SSF48498">
    <property type="entry name" value="Tetracyclin repressor-like, C-terminal domain"/>
    <property type="match status" value="1"/>
</dbReference>
<keyword evidence="2 4" id="KW-0238">DNA-binding</keyword>
<dbReference type="PANTHER" id="PTHR30055">
    <property type="entry name" value="HTH-TYPE TRANSCRIPTIONAL REGULATOR RUTR"/>
    <property type="match status" value="1"/>
</dbReference>
<dbReference type="InterPro" id="IPR009057">
    <property type="entry name" value="Homeodomain-like_sf"/>
</dbReference>
<dbReference type="PANTHER" id="PTHR30055:SF148">
    <property type="entry name" value="TETR-FAMILY TRANSCRIPTIONAL REGULATOR"/>
    <property type="match status" value="1"/>
</dbReference>
<dbReference type="RefSeq" id="WP_184835643.1">
    <property type="nucleotide sequence ID" value="NZ_BAAAVN010000007.1"/>
</dbReference>
<dbReference type="Pfam" id="PF00440">
    <property type="entry name" value="TetR_N"/>
    <property type="match status" value="1"/>
</dbReference>
<organism evidence="6 7">
    <name type="scientific">Kribbella solani</name>
    <dbReference type="NCBI Taxonomy" id="236067"/>
    <lineage>
        <taxon>Bacteria</taxon>
        <taxon>Bacillati</taxon>
        <taxon>Actinomycetota</taxon>
        <taxon>Actinomycetes</taxon>
        <taxon>Propionibacteriales</taxon>
        <taxon>Kribbellaceae</taxon>
        <taxon>Kribbella</taxon>
    </lineage>
</organism>
<evidence type="ECO:0000313" key="6">
    <source>
        <dbReference type="EMBL" id="MBB5980138.1"/>
    </source>
</evidence>
<dbReference type="InterPro" id="IPR050109">
    <property type="entry name" value="HTH-type_TetR-like_transc_reg"/>
</dbReference>
<reference evidence="6 7" key="1">
    <citation type="submission" date="2020-08" db="EMBL/GenBank/DDBJ databases">
        <title>Sequencing the genomes of 1000 actinobacteria strains.</title>
        <authorList>
            <person name="Klenk H.-P."/>
        </authorList>
    </citation>
    <scope>NUCLEOTIDE SEQUENCE [LARGE SCALE GENOMIC DNA]</scope>
    <source>
        <strain evidence="6 7">DSM 17294</strain>
    </source>
</reference>